<comment type="similarity">
    <text evidence="1">Belongs to the HyuE racemase family.</text>
</comment>
<organism evidence="2 3">
    <name type="scientific">Candidatus Eisenbergiella merdigallinarum</name>
    <dbReference type="NCBI Taxonomy" id="2838552"/>
    <lineage>
        <taxon>Bacteria</taxon>
        <taxon>Bacillati</taxon>
        <taxon>Bacillota</taxon>
        <taxon>Clostridia</taxon>
        <taxon>Lachnospirales</taxon>
        <taxon>Lachnospiraceae</taxon>
        <taxon>Eisenbergiella</taxon>
    </lineage>
</organism>
<gene>
    <name evidence="2" type="ORF">H9763_00025</name>
</gene>
<dbReference type="InterPro" id="IPR053714">
    <property type="entry name" value="Iso_Racemase_Enz_sf"/>
</dbReference>
<dbReference type="InterPro" id="IPR015942">
    <property type="entry name" value="Asp/Glu/hydantoin_racemase"/>
</dbReference>
<evidence type="ECO:0000256" key="1">
    <source>
        <dbReference type="ARBA" id="ARBA00038414"/>
    </source>
</evidence>
<sequence>MKKIGIIHTTSATIASLNQLVKEKIPGTEVVNFLDDSILGDMRNGHDVEFVRERWISYARTLEKLGVDAVLSACSTVGEFAEEANEMLEIPVYRIDEAMCEKAVDQGTVISVFATLQSTLTPTVNLVERKAKEAGKTVKINTVLVEGAYSALMDGQKQLHDEKIAQAVNRYLDSSDVIVLAQASMASAVQADGEAAKKVLTSPALGIDKLAEDLEAAAE</sequence>
<dbReference type="Gene3D" id="3.40.50.12500">
    <property type="match status" value="1"/>
</dbReference>
<evidence type="ECO:0000313" key="2">
    <source>
        <dbReference type="EMBL" id="HJB89839.1"/>
    </source>
</evidence>
<dbReference type="SUPFAM" id="SSF53681">
    <property type="entry name" value="Aspartate/glutamate racemase"/>
    <property type="match status" value="1"/>
</dbReference>
<proteinExistence type="inferred from homology"/>
<dbReference type="InterPro" id="IPR001920">
    <property type="entry name" value="Asp/Glu_race"/>
</dbReference>
<evidence type="ECO:0000313" key="3">
    <source>
        <dbReference type="Proteomes" id="UP000886883"/>
    </source>
</evidence>
<dbReference type="AlphaFoldDB" id="A0A9D2SBM7"/>
<dbReference type="Pfam" id="PF01177">
    <property type="entry name" value="Asp_Glu_race"/>
    <property type="match status" value="1"/>
</dbReference>
<dbReference type="EMBL" id="DWXE01000001">
    <property type="protein sequence ID" value="HJB89839.1"/>
    <property type="molecule type" value="Genomic_DNA"/>
</dbReference>
<reference evidence="2" key="2">
    <citation type="submission" date="2021-04" db="EMBL/GenBank/DDBJ databases">
        <authorList>
            <person name="Gilroy R."/>
        </authorList>
    </citation>
    <scope>NUCLEOTIDE SEQUENCE</scope>
    <source>
        <strain evidence="2">USAMLcec3-2134</strain>
    </source>
</reference>
<dbReference type="GO" id="GO:0047661">
    <property type="term" value="F:amino-acid racemase activity"/>
    <property type="evidence" value="ECO:0007669"/>
    <property type="project" value="InterPro"/>
</dbReference>
<protein>
    <submittedName>
        <fullName evidence="2">Aspartate/glutamate racemase family protein</fullName>
    </submittedName>
</protein>
<comment type="caution">
    <text evidence="2">The sequence shown here is derived from an EMBL/GenBank/DDBJ whole genome shotgun (WGS) entry which is preliminary data.</text>
</comment>
<name>A0A9D2SBM7_9FIRM</name>
<reference evidence="2" key="1">
    <citation type="journal article" date="2021" name="PeerJ">
        <title>Extensive microbial diversity within the chicken gut microbiome revealed by metagenomics and culture.</title>
        <authorList>
            <person name="Gilroy R."/>
            <person name="Ravi A."/>
            <person name="Getino M."/>
            <person name="Pursley I."/>
            <person name="Horton D.L."/>
            <person name="Alikhan N.F."/>
            <person name="Baker D."/>
            <person name="Gharbi K."/>
            <person name="Hall N."/>
            <person name="Watson M."/>
            <person name="Adriaenssens E.M."/>
            <person name="Foster-Nyarko E."/>
            <person name="Jarju S."/>
            <person name="Secka A."/>
            <person name="Antonio M."/>
            <person name="Oren A."/>
            <person name="Chaudhuri R.R."/>
            <person name="La Ragione R."/>
            <person name="Hildebrand F."/>
            <person name="Pallen M.J."/>
        </authorList>
    </citation>
    <scope>NUCLEOTIDE SEQUENCE</scope>
    <source>
        <strain evidence="2">USAMLcec3-2134</strain>
    </source>
</reference>
<dbReference type="Proteomes" id="UP000886883">
    <property type="component" value="Unassembled WGS sequence"/>
</dbReference>
<accession>A0A9D2SBM7</accession>